<dbReference type="InterPro" id="IPR025493">
    <property type="entry name" value="DUF4384"/>
</dbReference>
<gene>
    <name evidence="4" type="ORF">GCM10008939_00360</name>
</gene>
<feature type="compositionally biased region" description="Pro residues" evidence="1">
    <location>
        <begin position="230"/>
        <end position="256"/>
    </location>
</feature>
<feature type="domain" description="DUF4384" evidence="3">
    <location>
        <begin position="72"/>
        <end position="150"/>
    </location>
</feature>
<dbReference type="AlphaFoldDB" id="A0A917P413"/>
<proteinExistence type="predicted"/>
<dbReference type="Pfam" id="PF14326">
    <property type="entry name" value="DUF4384"/>
    <property type="match status" value="1"/>
</dbReference>
<dbReference type="InterPro" id="IPR013207">
    <property type="entry name" value="LGFP"/>
</dbReference>
<evidence type="ECO:0000259" key="3">
    <source>
        <dbReference type="Pfam" id="PF14326"/>
    </source>
</evidence>
<organism evidence="4 5">
    <name type="scientific">Deinococcus aquiradiocola</name>
    <dbReference type="NCBI Taxonomy" id="393059"/>
    <lineage>
        <taxon>Bacteria</taxon>
        <taxon>Thermotogati</taxon>
        <taxon>Deinococcota</taxon>
        <taxon>Deinococci</taxon>
        <taxon>Deinococcales</taxon>
        <taxon>Deinococcaceae</taxon>
        <taxon>Deinococcus</taxon>
    </lineage>
</organism>
<keyword evidence="2" id="KW-0732">Signal</keyword>
<feature type="signal peptide" evidence="2">
    <location>
        <begin position="1"/>
        <end position="36"/>
    </location>
</feature>
<feature type="region of interest" description="Disordered" evidence="1">
    <location>
        <begin position="214"/>
        <end position="263"/>
    </location>
</feature>
<dbReference type="PANTHER" id="PTHR36194:SF1">
    <property type="entry name" value="S-LAYER-LIKE PROTEIN"/>
    <property type="match status" value="1"/>
</dbReference>
<sequence>MRVQALVSSGLYGARMNRRTLLSAALLMGMTATASAAPKITAQSIIVNPTPGDLSVQVWTNRDTTGQANPRYAIGDKLSVAVKATQDAYVYLFNVNADGQIDLFFPNGYEGDNFVKANTTRRFPGQNAKYSLTVGGPEGQDKLLAVASRTKLNIDQIANFAGSQGFAQVGFSGQDKLAQALSIVVSPLDQGTWVTDTAYFYVGGGQNGYTPYPFGQNGNGGSTGTVQPAPVQPAPVQPAPVQPAPVQPAPVQPAPTQPVTQIQPGERQDSTFDAAIQAAYSRTKGTESLGDASTYVTRWGTGVWQKFSGVAAYGDAVVLHADGSSRAYAVHGSILKRYLALAQAEGGNRPPSRLGWAAGDEKIITRNTFGTTGLYGYFQNGALYFSEKHGTFWLVGDVLKKYQGLGGSGSFLGFPVRDQFMTGGGWAADFEGGSIRYVNGRYVVTRK</sequence>
<dbReference type="Proteomes" id="UP000635726">
    <property type="component" value="Unassembled WGS sequence"/>
</dbReference>
<accession>A0A917P413</accession>
<dbReference type="EMBL" id="BMOE01000001">
    <property type="protein sequence ID" value="GGJ60567.1"/>
    <property type="molecule type" value="Genomic_DNA"/>
</dbReference>
<evidence type="ECO:0000256" key="2">
    <source>
        <dbReference type="SAM" id="SignalP"/>
    </source>
</evidence>
<dbReference type="Pfam" id="PF08310">
    <property type="entry name" value="LGFP"/>
    <property type="match status" value="1"/>
</dbReference>
<reference evidence="4" key="2">
    <citation type="submission" date="2020-09" db="EMBL/GenBank/DDBJ databases">
        <authorList>
            <person name="Sun Q."/>
            <person name="Ohkuma M."/>
        </authorList>
    </citation>
    <scope>NUCLEOTIDE SEQUENCE</scope>
    <source>
        <strain evidence="4">JCM 14371</strain>
    </source>
</reference>
<name>A0A917P413_9DEIO</name>
<reference evidence="4" key="1">
    <citation type="journal article" date="2014" name="Int. J. Syst. Evol. Microbiol.">
        <title>Complete genome sequence of Corynebacterium casei LMG S-19264T (=DSM 44701T), isolated from a smear-ripened cheese.</title>
        <authorList>
            <consortium name="US DOE Joint Genome Institute (JGI-PGF)"/>
            <person name="Walter F."/>
            <person name="Albersmeier A."/>
            <person name="Kalinowski J."/>
            <person name="Ruckert C."/>
        </authorList>
    </citation>
    <scope>NUCLEOTIDE SEQUENCE</scope>
    <source>
        <strain evidence="4">JCM 14371</strain>
    </source>
</reference>
<feature type="chain" id="PRO_5037102799" evidence="2">
    <location>
        <begin position="37"/>
        <end position="447"/>
    </location>
</feature>
<protein>
    <submittedName>
        <fullName evidence="4">S-layer protein</fullName>
    </submittedName>
</protein>
<evidence type="ECO:0000256" key="1">
    <source>
        <dbReference type="SAM" id="MobiDB-lite"/>
    </source>
</evidence>
<keyword evidence="5" id="KW-1185">Reference proteome</keyword>
<evidence type="ECO:0000313" key="5">
    <source>
        <dbReference type="Proteomes" id="UP000635726"/>
    </source>
</evidence>
<dbReference type="PANTHER" id="PTHR36194">
    <property type="entry name" value="S-LAYER-LIKE PROTEIN"/>
    <property type="match status" value="1"/>
</dbReference>
<evidence type="ECO:0000313" key="4">
    <source>
        <dbReference type="EMBL" id="GGJ60567.1"/>
    </source>
</evidence>
<comment type="caution">
    <text evidence="4">The sequence shown here is derived from an EMBL/GenBank/DDBJ whole genome shotgun (WGS) entry which is preliminary data.</text>
</comment>